<dbReference type="PRINTS" id="PR00468">
    <property type="entry name" value="PLTLPOXGNASE"/>
</dbReference>
<dbReference type="GO" id="GO:0034440">
    <property type="term" value="P:lipid oxidation"/>
    <property type="evidence" value="ECO:0007669"/>
    <property type="project" value="InterPro"/>
</dbReference>
<evidence type="ECO:0000256" key="2">
    <source>
        <dbReference type="ARBA" id="ARBA00009419"/>
    </source>
</evidence>
<keyword evidence="9 13" id="KW-0408">Iron</keyword>
<dbReference type="GO" id="GO:0016702">
    <property type="term" value="F:oxidoreductase activity, acting on single donors with incorporation of molecular oxygen, incorporation of two atoms of oxygen"/>
    <property type="evidence" value="ECO:0007669"/>
    <property type="project" value="InterPro"/>
</dbReference>
<keyword evidence="5" id="KW-0925">Oxylipin biosynthesis</keyword>
<evidence type="ECO:0000256" key="10">
    <source>
        <dbReference type="ARBA" id="ARBA00023098"/>
    </source>
</evidence>
<dbReference type="InterPro" id="IPR001024">
    <property type="entry name" value="PLAT/LH2_dom"/>
</dbReference>
<evidence type="ECO:0000259" key="15">
    <source>
        <dbReference type="PROSITE" id="PS50095"/>
    </source>
</evidence>
<dbReference type="InterPro" id="IPR001246">
    <property type="entry name" value="LipOase_plant"/>
</dbReference>
<evidence type="ECO:0000256" key="14">
    <source>
        <dbReference type="SAM" id="MobiDB-lite"/>
    </source>
</evidence>
<keyword evidence="4 13" id="KW-0479">Metal-binding</keyword>
<keyword evidence="18" id="KW-1185">Reference proteome</keyword>
<keyword evidence="7 13" id="KW-0223">Dioxygenase</keyword>
<dbReference type="SUPFAM" id="SSF48484">
    <property type="entry name" value="Lipoxigenase"/>
    <property type="match status" value="1"/>
</dbReference>
<evidence type="ECO:0000256" key="1">
    <source>
        <dbReference type="ARBA" id="ARBA00001962"/>
    </source>
</evidence>
<evidence type="ECO:0000313" key="17">
    <source>
        <dbReference type="EMBL" id="KAG0586825.1"/>
    </source>
</evidence>
<keyword evidence="10" id="KW-0443">Lipid metabolism</keyword>
<dbReference type="GO" id="GO:0031408">
    <property type="term" value="P:oxylipin biosynthetic process"/>
    <property type="evidence" value="ECO:0007669"/>
    <property type="project" value="UniProtKB-KW"/>
</dbReference>
<evidence type="ECO:0000256" key="5">
    <source>
        <dbReference type="ARBA" id="ARBA00022767"/>
    </source>
</evidence>
<comment type="cofactor">
    <cofactor evidence="1 13">
        <name>Fe cation</name>
        <dbReference type="ChEBI" id="CHEBI:24875"/>
    </cofactor>
</comment>
<name>A0A8T0IUQ0_CERPU</name>
<dbReference type="SUPFAM" id="SSF49723">
    <property type="entry name" value="Lipase/lipooxygenase domain (PLAT/LH2 domain)"/>
    <property type="match status" value="1"/>
</dbReference>
<sequence length="966" mass="108991">MERIVSGMSTRQLPSTGMALKLNPFTRAAAAAEVRQFHFGREPVHVRIIPERRVGRAVVVACDSSHTHKGGRSSSRRSRSLNQATSASVSASRPQTVPAQMDVELINTLCEDHGIGNALLDFQKRESHLQELKISIELCKKEYFVVPKAMVGSDLKFYDQEDEALGKKVCFQLVSIEDDPETGRPKQSSVVAIERWAEVDPEDHCPSTNVTKFEVNLKVESDFGTPGALILKNFHRDEFLLKAVSIKLPDKSTVHFPCDSCVYNTDQYAADRVFFSNKVYLPQQTPAGLKLLREQELINMRGDGTGLRKEADRIYDYAEYNDLGDVEQHESFKRPVLGGNDTFPYPRRMRTGRPLSEIDPVSEHRGEMYAKFYIPRDERVTLVQTEGLEQEDAIEVASRKMMPALFALYSTQVEYQSLDQAFDLFRTGVILSTDSGCAPDCEAKAETVVTFRRPKVIAAHDYAWMHDEEFARQVLAGINPVAIERVREFPLRSALDTTTYGNSLSAITGKHIEPFLEGFDVQTAVAEQKLFVLDYHDVFLPFVNKINESPTSKAYATRTLFYTRNDGTLIPVAIELSLPPCEGNNQSAMKLVVTPRSTDTAKKWTWELAKAHVLANDAGYHQLVSHWLRSHAVMEPVIIATHRQLSPLHPIHQALVHHFKDTLDINAAARKALVNAGGIIEKCFTPHEISMQISSTWYKYMWRFDEQALPVDLLKRGMAIPDSSKKHGMKLVIEDYPFAADGLELWAAIRTWLSDYVEVIYSDDDSVKQDEELQRWWTEIRTVGHGDKKDAEGWPELDSKESLAHILNIIVWTASCHHAAVNFGQYEYAGFMPNHPTTTRRLIPTEGTPEFLELQKDPEAFYLSTVSNETQATVIAITTEALSTHANHEEYLGQRATPNWTSDDKILGAFNRFQKKIDEIERLVVQRNQDKSLRHRRGPAQVPYELLHPSSEPGLTGKGVPNSASI</sequence>
<dbReference type="AlphaFoldDB" id="A0A8T0IUQ0"/>
<dbReference type="InterPro" id="IPR036392">
    <property type="entry name" value="PLAT/LH2_dom_sf"/>
</dbReference>
<feature type="region of interest" description="Disordered" evidence="14">
    <location>
        <begin position="65"/>
        <end position="96"/>
    </location>
</feature>
<keyword evidence="6" id="KW-0276">Fatty acid metabolism</keyword>
<accession>A0A8T0IUQ0</accession>
<dbReference type="InterPro" id="IPR020833">
    <property type="entry name" value="LipOase_Fe_BS"/>
</dbReference>
<dbReference type="Pfam" id="PF01477">
    <property type="entry name" value="PLAT"/>
    <property type="match status" value="1"/>
</dbReference>
<feature type="domain" description="Lipoxygenase" evidence="16">
    <location>
        <begin position="279"/>
        <end position="966"/>
    </location>
</feature>
<proteinExistence type="inferred from homology"/>
<evidence type="ECO:0000256" key="9">
    <source>
        <dbReference type="ARBA" id="ARBA00023004"/>
    </source>
</evidence>
<keyword evidence="11" id="KW-0275">Fatty acid biosynthesis</keyword>
<dbReference type="Gene3D" id="2.60.60.20">
    <property type="entry name" value="PLAT/LH2 domain"/>
    <property type="match status" value="1"/>
</dbReference>
<dbReference type="SMART" id="SM00308">
    <property type="entry name" value="LH2"/>
    <property type="match status" value="1"/>
</dbReference>
<feature type="domain" description="PLAT" evidence="15">
    <location>
        <begin position="143"/>
        <end position="276"/>
    </location>
</feature>
<keyword evidence="3" id="KW-0444">Lipid biosynthesis</keyword>
<evidence type="ECO:0000256" key="13">
    <source>
        <dbReference type="RuleBase" id="RU003974"/>
    </source>
</evidence>
<comment type="similarity">
    <text evidence="2 13">Belongs to the lipoxygenase family.</text>
</comment>
<reference evidence="17" key="1">
    <citation type="submission" date="2020-06" db="EMBL/GenBank/DDBJ databases">
        <title>WGS assembly of Ceratodon purpureus strain R40.</title>
        <authorList>
            <person name="Carey S.B."/>
            <person name="Jenkins J."/>
            <person name="Shu S."/>
            <person name="Lovell J.T."/>
            <person name="Sreedasyam A."/>
            <person name="Maumus F."/>
            <person name="Tiley G.P."/>
            <person name="Fernandez-Pozo N."/>
            <person name="Barry K."/>
            <person name="Chen C."/>
            <person name="Wang M."/>
            <person name="Lipzen A."/>
            <person name="Daum C."/>
            <person name="Saski C.A."/>
            <person name="Payton A.C."/>
            <person name="Mcbreen J.C."/>
            <person name="Conrad R.E."/>
            <person name="Kollar L.M."/>
            <person name="Olsson S."/>
            <person name="Huttunen S."/>
            <person name="Landis J.B."/>
            <person name="Wickett N.J."/>
            <person name="Johnson M.G."/>
            <person name="Rensing S.A."/>
            <person name="Grimwood J."/>
            <person name="Schmutz J."/>
            <person name="Mcdaniel S.F."/>
        </authorList>
    </citation>
    <scope>NUCLEOTIDE SEQUENCE</scope>
    <source>
        <strain evidence="17">R40</strain>
    </source>
</reference>
<dbReference type="Proteomes" id="UP000822688">
    <property type="component" value="Chromosome 2"/>
</dbReference>
<evidence type="ECO:0000313" key="18">
    <source>
        <dbReference type="Proteomes" id="UP000822688"/>
    </source>
</evidence>
<evidence type="ECO:0000256" key="6">
    <source>
        <dbReference type="ARBA" id="ARBA00022832"/>
    </source>
</evidence>
<evidence type="ECO:0000256" key="4">
    <source>
        <dbReference type="ARBA" id="ARBA00022723"/>
    </source>
</evidence>
<dbReference type="InterPro" id="IPR013819">
    <property type="entry name" value="LipOase_C"/>
</dbReference>
<dbReference type="PROSITE" id="PS51393">
    <property type="entry name" value="LIPOXYGENASE_3"/>
    <property type="match status" value="1"/>
</dbReference>
<organism evidence="17 18">
    <name type="scientific">Ceratodon purpureus</name>
    <name type="common">Fire moss</name>
    <name type="synonym">Dicranum purpureum</name>
    <dbReference type="NCBI Taxonomy" id="3225"/>
    <lineage>
        <taxon>Eukaryota</taxon>
        <taxon>Viridiplantae</taxon>
        <taxon>Streptophyta</taxon>
        <taxon>Embryophyta</taxon>
        <taxon>Bryophyta</taxon>
        <taxon>Bryophytina</taxon>
        <taxon>Bryopsida</taxon>
        <taxon>Dicranidae</taxon>
        <taxon>Pseudoditrichales</taxon>
        <taxon>Ditrichaceae</taxon>
        <taxon>Ceratodon</taxon>
    </lineage>
</organism>
<comment type="caution">
    <text evidence="17">The sequence shown here is derived from an EMBL/GenBank/DDBJ whole genome shotgun (WGS) entry which is preliminary data.</text>
</comment>
<protein>
    <recommendedName>
        <fullName evidence="19">Lipoxygenase</fullName>
    </recommendedName>
</protein>
<feature type="region of interest" description="Disordered" evidence="14">
    <location>
        <begin position="930"/>
        <end position="966"/>
    </location>
</feature>
<evidence type="ECO:0000256" key="7">
    <source>
        <dbReference type="ARBA" id="ARBA00022964"/>
    </source>
</evidence>
<evidence type="ECO:0000256" key="3">
    <source>
        <dbReference type="ARBA" id="ARBA00022516"/>
    </source>
</evidence>
<dbReference type="Gene3D" id="3.10.450.60">
    <property type="match status" value="1"/>
</dbReference>
<dbReference type="InterPro" id="IPR000907">
    <property type="entry name" value="LipOase"/>
</dbReference>
<dbReference type="Gene3D" id="1.20.245.10">
    <property type="entry name" value="Lipoxygenase-1, Domain 5"/>
    <property type="match status" value="1"/>
</dbReference>
<feature type="compositionally biased region" description="Basic residues" evidence="14">
    <location>
        <begin position="67"/>
        <end position="79"/>
    </location>
</feature>
<dbReference type="PRINTS" id="PR00087">
    <property type="entry name" value="LIPOXYGENASE"/>
</dbReference>
<evidence type="ECO:0000256" key="11">
    <source>
        <dbReference type="ARBA" id="ARBA00023160"/>
    </source>
</evidence>
<dbReference type="GO" id="GO:0006633">
    <property type="term" value="P:fatty acid biosynthetic process"/>
    <property type="evidence" value="ECO:0007669"/>
    <property type="project" value="UniProtKB-KW"/>
</dbReference>
<dbReference type="Pfam" id="PF00305">
    <property type="entry name" value="Lipoxygenase"/>
    <property type="match status" value="1"/>
</dbReference>
<comment type="caution">
    <text evidence="12">Lacks conserved residue(s) required for the propagation of feature annotation.</text>
</comment>
<keyword evidence="8 13" id="KW-0560">Oxidoreductase</keyword>
<dbReference type="PROSITE" id="PS00711">
    <property type="entry name" value="LIPOXYGENASE_1"/>
    <property type="match status" value="1"/>
</dbReference>
<dbReference type="GO" id="GO:0046872">
    <property type="term" value="F:metal ion binding"/>
    <property type="evidence" value="ECO:0007669"/>
    <property type="project" value="UniProtKB-KW"/>
</dbReference>
<dbReference type="InterPro" id="IPR036226">
    <property type="entry name" value="LipOase_C_sf"/>
</dbReference>
<dbReference type="FunFam" id="1.20.245.10:FF:000002">
    <property type="entry name" value="Lipoxygenase"/>
    <property type="match status" value="1"/>
</dbReference>
<dbReference type="EMBL" id="CM026422">
    <property type="protein sequence ID" value="KAG0586825.1"/>
    <property type="molecule type" value="Genomic_DNA"/>
</dbReference>
<evidence type="ECO:0000256" key="8">
    <source>
        <dbReference type="ARBA" id="ARBA00023002"/>
    </source>
</evidence>
<feature type="compositionally biased region" description="Polar residues" evidence="14">
    <location>
        <begin position="81"/>
        <end position="96"/>
    </location>
</feature>
<evidence type="ECO:0000259" key="16">
    <source>
        <dbReference type="PROSITE" id="PS51393"/>
    </source>
</evidence>
<gene>
    <name evidence="17" type="ORF">KC19_2G120500</name>
</gene>
<evidence type="ECO:0008006" key="19">
    <source>
        <dbReference type="Google" id="ProtNLM"/>
    </source>
</evidence>
<dbReference type="Gene3D" id="4.10.375.10">
    <property type="entry name" value="Lipoxygenase-1, Domain 2"/>
    <property type="match status" value="1"/>
</dbReference>
<evidence type="ECO:0000256" key="12">
    <source>
        <dbReference type="PROSITE-ProRule" id="PRU00152"/>
    </source>
</evidence>
<dbReference type="PANTHER" id="PTHR11771">
    <property type="entry name" value="LIPOXYGENASE"/>
    <property type="match status" value="1"/>
</dbReference>
<dbReference type="PROSITE" id="PS50095">
    <property type="entry name" value="PLAT"/>
    <property type="match status" value="1"/>
</dbReference>